<dbReference type="Proteomes" id="UP001153069">
    <property type="component" value="Unassembled WGS sequence"/>
</dbReference>
<dbReference type="SUPFAM" id="SSF52058">
    <property type="entry name" value="L domain-like"/>
    <property type="match status" value="1"/>
</dbReference>
<feature type="compositionally biased region" description="Basic and acidic residues" evidence="4">
    <location>
        <begin position="185"/>
        <end position="201"/>
    </location>
</feature>
<feature type="region of interest" description="Disordered" evidence="4">
    <location>
        <begin position="170"/>
        <end position="201"/>
    </location>
</feature>
<evidence type="ECO:0000256" key="4">
    <source>
        <dbReference type="SAM" id="MobiDB-lite"/>
    </source>
</evidence>
<dbReference type="InterPro" id="IPR001611">
    <property type="entry name" value="Leu-rich_rpt"/>
</dbReference>
<feature type="transmembrane region" description="Helical" evidence="5">
    <location>
        <begin position="245"/>
        <end position="269"/>
    </location>
</feature>
<proteinExistence type="predicted"/>
<feature type="compositionally biased region" description="Low complexity" evidence="4">
    <location>
        <begin position="53"/>
        <end position="65"/>
    </location>
</feature>
<sequence>MDCKGRRVVGQLKQDEEKEEDEFDLLEFVAERCRDAAEVERTVEAAMSKDCARSSGTASSCCTASQDDKPEPNVPQDEADETDKTDKTDKPEQEKDLEGPAADEPSPPARTQSLPGAYAAVPGTELQRRATTVSFALVGAAPCSSMSLECWSTDGNSMDDNDACYPRRRHDEQLDDSTSLTTRVLDLEDPPHDADDDTRKNRGLVEARLVVPDRDLPQAEDCSELWEQSSRSRGHDRKEQEDTKLVKTVLLMGALVLLAVSMVLVAVLVPTHDTEETLSQTLSPSAASSMAPSFLSLEDRVKSLFEEETLVALEDPDSPQSMAFQWLLQDTERLPSYSDDRIIQKFALATFYYATHGDHWNTNTHWLNHSAHECDWFHQPDFGKKATTAQMLPGYLDGFLEPPPPTVCNDKGLYQHVWLDQNELAGSLPDEFFLLTSLKTVSLSSNAIKGSIPATRLGKLTALEGLALGQLPPKGTIPTQLGLLSNLKVLFLAKSQLEGSIPTELWTLTNLMHVVLNDNPELTGTLPAEMEKFSHLKWLIIDQCSLSGTLPSELGQLPSLEWLVLSDNQFSGTIPTETGRMASLSWFVLDQNRFAGHLPSEVGILPQLMGLSFCDNSMEGNLPSELGHASMLYALSICNNQITGPLPSELGLLTGLGVALNARGNQLSHSIPTELGLLSRLIDLDLSSNQFTGRIPGELGELSSIGHLGLAENYLSGTVPVELSLRQQSLHTLELEGNALLSGTLPVGICNISGTCVNSPLGDNCGESRGLLFDCTDLLCGCGCSCNKQEEHSSQQNSTAVDGIPHN</sequence>
<dbReference type="PANTHER" id="PTHR48064">
    <property type="entry name" value="OS01G0750400 PROTEIN"/>
    <property type="match status" value="1"/>
</dbReference>
<feature type="region of interest" description="Disordered" evidence="4">
    <location>
        <begin position="220"/>
        <end position="241"/>
    </location>
</feature>
<dbReference type="InterPro" id="IPR053038">
    <property type="entry name" value="RLP_Defense"/>
</dbReference>
<dbReference type="PANTHER" id="PTHR48064:SF6">
    <property type="entry name" value="RECEPTOR-LIKE PROTEIN KINASE 2"/>
    <property type="match status" value="1"/>
</dbReference>
<evidence type="ECO:0000313" key="7">
    <source>
        <dbReference type="Proteomes" id="UP001153069"/>
    </source>
</evidence>
<organism evidence="6 7">
    <name type="scientific">Seminavis robusta</name>
    <dbReference type="NCBI Taxonomy" id="568900"/>
    <lineage>
        <taxon>Eukaryota</taxon>
        <taxon>Sar</taxon>
        <taxon>Stramenopiles</taxon>
        <taxon>Ochrophyta</taxon>
        <taxon>Bacillariophyta</taxon>
        <taxon>Bacillariophyceae</taxon>
        <taxon>Bacillariophycidae</taxon>
        <taxon>Naviculales</taxon>
        <taxon>Naviculaceae</taxon>
        <taxon>Seminavis</taxon>
    </lineage>
</organism>
<gene>
    <name evidence="6" type="ORF">SEMRO_52_G030860.1</name>
</gene>
<reference evidence="6" key="1">
    <citation type="submission" date="2020-06" db="EMBL/GenBank/DDBJ databases">
        <authorList>
            <consortium name="Plant Systems Biology data submission"/>
        </authorList>
    </citation>
    <scope>NUCLEOTIDE SEQUENCE</scope>
    <source>
        <strain evidence="6">D6</strain>
    </source>
</reference>
<dbReference type="InterPro" id="IPR032675">
    <property type="entry name" value="LRR_dom_sf"/>
</dbReference>
<accession>A0A9N8D9T9</accession>
<evidence type="ECO:0000256" key="5">
    <source>
        <dbReference type="SAM" id="Phobius"/>
    </source>
</evidence>
<evidence type="ECO:0000256" key="2">
    <source>
        <dbReference type="ARBA" id="ARBA00022737"/>
    </source>
</evidence>
<feature type="region of interest" description="Disordered" evidence="4">
    <location>
        <begin position="1"/>
        <end position="21"/>
    </location>
</feature>
<comment type="caution">
    <text evidence="6">The sequence shown here is derived from an EMBL/GenBank/DDBJ whole genome shotgun (WGS) entry which is preliminary data.</text>
</comment>
<keyword evidence="5" id="KW-0812">Transmembrane</keyword>
<dbReference type="Gene3D" id="3.80.10.10">
    <property type="entry name" value="Ribonuclease Inhibitor"/>
    <property type="match status" value="2"/>
</dbReference>
<keyword evidence="3 5" id="KW-0472">Membrane</keyword>
<protein>
    <submittedName>
        <fullName evidence="6">Leucine Rich Repeat</fullName>
    </submittedName>
</protein>
<name>A0A9N8D9T9_9STRA</name>
<dbReference type="AlphaFoldDB" id="A0A9N8D9T9"/>
<evidence type="ECO:0000256" key="1">
    <source>
        <dbReference type="ARBA" id="ARBA00022614"/>
    </source>
</evidence>
<evidence type="ECO:0000313" key="6">
    <source>
        <dbReference type="EMBL" id="CAB9499023.1"/>
    </source>
</evidence>
<keyword evidence="7" id="KW-1185">Reference proteome</keyword>
<dbReference type="EMBL" id="CAICTM010000051">
    <property type="protein sequence ID" value="CAB9499023.1"/>
    <property type="molecule type" value="Genomic_DNA"/>
</dbReference>
<feature type="compositionally biased region" description="Basic and acidic residues" evidence="4">
    <location>
        <begin position="82"/>
        <end position="98"/>
    </location>
</feature>
<feature type="region of interest" description="Disordered" evidence="4">
    <location>
        <begin position="44"/>
        <end position="115"/>
    </location>
</feature>
<dbReference type="OrthoDB" id="38453at2759"/>
<evidence type="ECO:0000256" key="3">
    <source>
        <dbReference type="ARBA" id="ARBA00023136"/>
    </source>
</evidence>
<keyword evidence="5" id="KW-1133">Transmembrane helix</keyword>
<keyword evidence="2" id="KW-0677">Repeat</keyword>
<dbReference type="FunFam" id="3.80.10.10:FF:000095">
    <property type="entry name" value="LRR receptor-like serine/threonine-protein kinase GSO1"/>
    <property type="match status" value="1"/>
</dbReference>
<keyword evidence="1" id="KW-0433">Leucine-rich repeat</keyword>
<dbReference type="Pfam" id="PF00560">
    <property type="entry name" value="LRR_1"/>
    <property type="match status" value="3"/>
</dbReference>